<evidence type="ECO:0000313" key="2">
    <source>
        <dbReference type="EMBL" id="KAK4245445.1"/>
    </source>
</evidence>
<dbReference type="InterPro" id="IPR056444">
    <property type="entry name" value="Zn_ribbon_GRF_2"/>
</dbReference>
<reference evidence="2" key="1">
    <citation type="journal article" date="2023" name="Mol. Phylogenet. Evol.">
        <title>Genome-scale phylogeny and comparative genomics of the fungal order Sordariales.</title>
        <authorList>
            <person name="Hensen N."/>
            <person name="Bonometti L."/>
            <person name="Westerberg I."/>
            <person name="Brannstrom I.O."/>
            <person name="Guillou S."/>
            <person name="Cros-Aarteil S."/>
            <person name="Calhoun S."/>
            <person name="Haridas S."/>
            <person name="Kuo A."/>
            <person name="Mondo S."/>
            <person name="Pangilinan J."/>
            <person name="Riley R."/>
            <person name="LaButti K."/>
            <person name="Andreopoulos B."/>
            <person name="Lipzen A."/>
            <person name="Chen C."/>
            <person name="Yan M."/>
            <person name="Daum C."/>
            <person name="Ng V."/>
            <person name="Clum A."/>
            <person name="Steindorff A."/>
            <person name="Ohm R.A."/>
            <person name="Martin F."/>
            <person name="Silar P."/>
            <person name="Natvig D.O."/>
            <person name="Lalanne C."/>
            <person name="Gautier V."/>
            <person name="Ament-Velasquez S.L."/>
            <person name="Kruys A."/>
            <person name="Hutchinson M.I."/>
            <person name="Powell A.J."/>
            <person name="Barry K."/>
            <person name="Miller A.N."/>
            <person name="Grigoriev I.V."/>
            <person name="Debuchy R."/>
            <person name="Gladieux P."/>
            <person name="Hiltunen Thoren M."/>
            <person name="Johannesson H."/>
        </authorList>
    </citation>
    <scope>NUCLEOTIDE SEQUENCE</scope>
    <source>
        <strain evidence="2">CBS 359.72</strain>
    </source>
</reference>
<proteinExistence type="predicted"/>
<comment type="caution">
    <text evidence="2">The sequence shown here is derived from an EMBL/GenBank/DDBJ whole genome shotgun (WGS) entry which is preliminary data.</text>
</comment>
<accession>A0AAN7CNQ8</accession>
<evidence type="ECO:0000259" key="1">
    <source>
        <dbReference type="Pfam" id="PF23549"/>
    </source>
</evidence>
<gene>
    <name evidence="2" type="ORF">C7999DRAFT_16361</name>
</gene>
<protein>
    <recommendedName>
        <fullName evidence="1">GRF-like zinc ribbon domain-containing protein</fullName>
    </recommendedName>
</protein>
<sequence length="112" mass="12642">PPLCRRCKVPSERFITRQSNRKGNAGRPYYKCQLCGKFLCFADHRGNDPSNPPCDCGVSSKRQMAGKETTVPFGVHFVCRLGKCNFYQPSIDRDGKQVTVKNLEDALARLFI</sequence>
<feature type="domain" description="GRF-like zinc ribbon" evidence="1">
    <location>
        <begin position="1"/>
        <end position="45"/>
    </location>
</feature>
<name>A0AAN7CNQ8_9PEZI</name>
<dbReference type="Pfam" id="PF23549">
    <property type="entry name" value="Zn_ribbon_GRF_2"/>
    <property type="match status" value="1"/>
</dbReference>
<reference evidence="2" key="2">
    <citation type="submission" date="2023-05" db="EMBL/GenBank/DDBJ databases">
        <authorList>
            <consortium name="Lawrence Berkeley National Laboratory"/>
            <person name="Steindorff A."/>
            <person name="Hensen N."/>
            <person name="Bonometti L."/>
            <person name="Westerberg I."/>
            <person name="Brannstrom I.O."/>
            <person name="Guillou S."/>
            <person name="Cros-Aarteil S."/>
            <person name="Calhoun S."/>
            <person name="Haridas S."/>
            <person name="Kuo A."/>
            <person name="Mondo S."/>
            <person name="Pangilinan J."/>
            <person name="Riley R."/>
            <person name="Labutti K."/>
            <person name="Andreopoulos B."/>
            <person name="Lipzen A."/>
            <person name="Chen C."/>
            <person name="Yanf M."/>
            <person name="Daum C."/>
            <person name="Ng V."/>
            <person name="Clum A."/>
            <person name="Ohm R."/>
            <person name="Martin F."/>
            <person name="Silar P."/>
            <person name="Natvig D."/>
            <person name="Lalanne C."/>
            <person name="Gautier V."/>
            <person name="Ament-Velasquez S.L."/>
            <person name="Kruys A."/>
            <person name="Hutchinson M.I."/>
            <person name="Powell A.J."/>
            <person name="Barry K."/>
            <person name="Miller A.N."/>
            <person name="Grigoriev I.V."/>
            <person name="Debuchy R."/>
            <person name="Gladieux P."/>
            <person name="Thoren M.H."/>
            <person name="Johannesson H."/>
        </authorList>
    </citation>
    <scope>NUCLEOTIDE SEQUENCE</scope>
    <source>
        <strain evidence="2">CBS 359.72</strain>
    </source>
</reference>
<evidence type="ECO:0000313" key="3">
    <source>
        <dbReference type="Proteomes" id="UP001303647"/>
    </source>
</evidence>
<organism evidence="2 3">
    <name type="scientific">Corynascus novoguineensis</name>
    <dbReference type="NCBI Taxonomy" id="1126955"/>
    <lineage>
        <taxon>Eukaryota</taxon>
        <taxon>Fungi</taxon>
        <taxon>Dikarya</taxon>
        <taxon>Ascomycota</taxon>
        <taxon>Pezizomycotina</taxon>
        <taxon>Sordariomycetes</taxon>
        <taxon>Sordariomycetidae</taxon>
        <taxon>Sordariales</taxon>
        <taxon>Chaetomiaceae</taxon>
        <taxon>Corynascus</taxon>
    </lineage>
</organism>
<keyword evidence="3" id="KW-1185">Reference proteome</keyword>
<dbReference type="Proteomes" id="UP001303647">
    <property type="component" value="Unassembled WGS sequence"/>
</dbReference>
<dbReference type="EMBL" id="MU857701">
    <property type="protein sequence ID" value="KAK4245445.1"/>
    <property type="molecule type" value="Genomic_DNA"/>
</dbReference>
<feature type="non-terminal residue" evidence="2">
    <location>
        <position position="1"/>
    </location>
</feature>
<dbReference type="AlphaFoldDB" id="A0AAN7CNQ8"/>